<comment type="similarity">
    <text evidence="2">Belongs to the SPT2 family.</text>
</comment>
<evidence type="ECO:0000256" key="1">
    <source>
        <dbReference type="ARBA" id="ARBA00004123"/>
    </source>
</evidence>
<evidence type="ECO:0008006" key="11">
    <source>
        <dbReference type="Google" id="ProtNLM"/>
    </source>
</evidence>
<dbReference type="EMBL" id="JNBS01001028">
    <property type="protein sequence ID" value="OQS03044.1"/>
    <property type="molecule type" value="Genomic_DNA"/>
</dbReference>
<dbReference type="STRING" id="74557.A0A1V9ZYG3"/>
<dbReference type="InterPro" id="IPR003617">
    <property type="entry name" value="TFIIS/CRSP70_N_sub"/>
</dbReference>
<dbReference type="Pfam" id="PF08711">
    <property type="entry name" value="Med26"/>
    <property type="match status" value="1"/>
</dbReference>
<sequence length="512" mass="58512">MSAWSVEELKGVAKQLQGVIAKENWQKDKSNSQQLCKLMASLVSYRPDYTTLAESKLGVVVNKLRKHSEDCVRGYAGTLTDKWKSALDIKTSSKTSSTPSTTTSTIDNERKENARNRLASSYAEHKAQKVARRSKFIDQPLVKKKGRKSTSNITITRFVNPQRAQAKIVRTMGNTMQKTLPTQKTSAYTRPATSIRPRVTKPLTDEERHLQRQQKLRAIAEQKAIETGKKPPPPLRENTSTINRDNSTVNVSSISSTSQDPRKMYTRIASAAENAAKAKTSPAKVTKNAAPPPQESERKQFLNKMYTRVAYTAPDTNPQKRKRGDEAPEKATKKPWTESQRDVVHWLKGLDDDMSQYCEAFFENGFDSMKLVATITEKDLPSMIPKKGHCRLIESAIENLKKKSRKPEVKRQKKSYDYYDDEDQYETDDGFIVSADEEDDVYRPGSIYGAFRRGRKRRYSMDSDDISDMEATPAQIRAEERRTREIGDMEDEREARREREHKLQKAKKKRDK</sequence>
<protein>
    <recommendedName>
        <fullName evidence="11">TFIIS N-terminal domain-containing protein</fullName>
    </recommendedName>
</protein>
<dbReference type="Gene3D" id="1.10.150.50">
    <property type="entry name" value="Transcription Factor, Ets-1"/>
    <property type="match status" value="1"/>
</dbReference>
<evidence type="ECO:0000256" key="3">
    <source>
        <dbReference type="ARBA" id="ARBA00023054"/>
    </source>
</evidence>
<dbReference type="InterPro" id="IPR013256">
    <property type="entry name" value="Chromatin_SPT2"/>
</dbReference>
<name>A0A1V9ZYG3_9STRA</name>
<feature type="compositionally biased region" description="Basic and acidic residues" evidence="6">
    <location>
        <begin position="323"/>
        <end position="338"/>
    </location>
</feature>
<dbReference type="SUPFAM" id="SSF47769">
    <property type="entry name" value="SAM/Pointed domain"/>
    <property type="match status" value="1"/>
</dbReference>
<dbReference type="GO" id="GO:0005634">
    <property type="term" value="C:nucleus"/>
    <property type="evidence" value="ECO:0007669"/>
    <property type="project" value="UniProtKB-SubCell"/>
</dbReference>
<evidence type="ECO:0000259" key="7">
    <source>
        <dbReference type="PROSITE" id="PS50105"/>
    </source>
</evidence>
<feature type="region of interest" description="Disordered" evidence="6">
    <location>
        <begin position="91"/>
        <end position="110"/>
    </location>
</feature>
<evidence type="ECO:0000256" key="6">
    <source>
        <dbReference type="SAM" id="MobiDB-lite"/>
    </source>
</evidence>
<keyword evidence="10" id="KW-1185">Reference proteome</keyword>
<dbReference type="Pfam" id="PF00536">
    <property type="entry name" value="SAM_1"/>
    <property type="match status" value="1"/>
</dbReference>
<evidence type="ECO:0000313" key="9">
    <source>
        <dbReference type="EMBL" id="OQS03044.1"/>
    </source>
</evidence>
<dbReference type="InterPro" id="IPR017923">
    <property type="entry name" value="TFIIS_N"/>
</dbReference>
<evidence type="ECO:0000256" key="4">
    <source>
        <dbReference type="ARBA" id="ARBA00023242"/>
    </source>
</evidence>
<feature type="compositionally biased region" description="Low complexity" evidence="6">
    <location>
        <begin position="91"/>
        <end position="105"/>
    </location>
</feature>
<dbReference type="Pfam" id="PF08243">
    <property type="entry name" value="SPT2"/>
    <property type="match status" value="1"/>
</dbReference>
<comment type="caution">
    <text evidence="9">The sequence shown here is derived from an EMBL/GenBank/DDBJ whole genome shotgun (WGS) entry which is preliminary data.</text>
</comment>
<comment type="subcellular location">
    <subcellularLocation>
        <location evidence="1 5">Nucleus</location>
    </subcellularLocation>
</comment>
<dbReference type="SMART" id="SM00784">
    <property type="entry name" value="SPT2"/>
    <property type="match status" value="1"/>
</dbReference>
<dbReference type="Gene3D" id="1.20.930.10">
    <property type="entry name" value="Conserved domain common to transcription factors TFIIS, elongin A, CRSP70"/>
    <property type="match status" value="1"/>
</dbReference>
<keyword evidence="3" id="KW-0175">Coiled coil</keyword>
<dbReference type="Proteomes" id="UP000243217">
    <property type="component" value="Unassembled WGS sequence"/>
</dbReference>
<gene>
    <name evidence="9" type="ORF">THRCLA_21254</name>
</gene>
<dbReference type="InterPro" id="IPR013761">
    <property type="entry name" value="SAM/pointed_sf"/>
</dbReference>
<feature type="region of interest" description="Disordered" evidence="6">
    <location>
        <begin position="227"/>
        <end position="338"/>
    </location>
</feature>
<evidence type="ECO:0000256" key="2">
    <source>
        <dbReference type="ARBA" id="ARBA00006461"/>
    </source>
</evidence>
<evidence type="ECO:0000256" key="5">
    <source>
        <dbReference type="PROSITE-ProRule" id="PRU00649"/>
    </source>
</evidence>
<feature type="compositionally biased region" description="Low complexity" evidence="6">
    <location>
        <begin position="269"/>
        <end position="283"/>
    </location>
</feature>
<organism evidence="9 10">
    <name type="scientific">Thraustotheca clavata</name>
    <dbReference type="NCBI Taxonomy" id="74557"/>
    <lineage>
        <taxon>Eukaryota</taxon>
        <taxon>Sar</taxon>
        <taxon>Stramenopiles</taxon>
        <taxon>Oomycota</taxon>
        <taxon>Saprolegniomycetes</taxon>
        <taxon>Saprolegniales</taxon>
        <taxon>Achlyaceae</taxon>
        <taxon>Thraustotheca</taxon>
    </lineage>
</organism>
<dbReference type="AlphaFoldDB" id="A0A1V9ZYG3"/>
<feature type="domain" description="TFIIS N-terminal" evidence="8">
    <location>
        <begin position="7"/>
        <end position="90"/>
    </location>
</feature>
<dbReference type="SMART" id="SM00454">
    <property type="entry name" value="SAM"/>
    <property type="match status" value="1"/>
</dbReference>
<evidence type="ECO:0000259" key="8">
    <source>
        <dbReference type="PROSITE" id="PS51319"/>
    </source>
</evidence>
<dbReference type="PROSITE" id="PS51319">
    <property type="entry name" value="TFIIS_N"/>
    <property type="match status" value="1"/>
</dbReference>
<dbReference type="InterPro" id="IPR001660">
    <property type="entry name" value="SAM"/>
</dbReference>
<keyword evidence="4 5" id="KW-0539">Nucleus</keyword>
<dbReference type="InterPro" id="IPR035441">
    <property type="entry name" value="TFIIS/LEDGF_dom_sf"/>
</dbReference>
<dbReference type="PROSITE" id="PS50105">
    <property type="entry name" value="SAM_DOMAIN"/>
    <property type="match status" value="1"/>
</dbReference>
<dbReference type="OrthoDB" id="1919336at2759"/>
<evidence type="ECO:0000313" key="10">
    <source>
        <dbReference type="Proteomes" id="UP000243217"/>
    </source>
</evidence>
<accession>A0A1V9ZYG3</accession>
<feature type="compositionally biased region" description="Low complexity" evidence="6">
    <location>
        <begin position="246"/>
        <end position="258"/>
    </location>
</feature>
<dbReference type="SMART" id="SM00509">
    <property type="entry name" value="TFS2N"/>
    <property type="match status" value="1"/>
</dbReference>
<feature type="region of interest" description="Disordered" evidence="6">
    <location>
        <begin position="453"/>
        <end position="512"/>
    </location>
</feature>
<feature type="domain" description="SAM" evidence="7">
    <location>
        <begin position="338"/>
        <end position="403"/>
    </location>
</feature>
<feature type="compositionally biased region" description="Basic and acidic residues" evidence="6">
    <location>
        <begin position="477"/>
        <end position="503"/>
    </location>
</feature>
<reference evidence="9 10" key="1">
    <citation type="journal article" date="2014" name="Genome Biol. Evol.">
        <title>The secreted proteins of Achlya hypogyna and Thraustotheca clavata identify the ancestral oomycete secretome and reveal gene acquisitions by horizontal gene transfer.</title>
        <authorList>
            <person name="Misner I."/>
            <person name="Blouin N."/>
            <person name="Leonard G."/>
            <person name="Richards T.A."/>
            <person name="Lane C.E."/>
        </authorList>
    </citation>
    <scope>NUCLEOTIDE SEQUENCE [LARGE SCALE GENOMIC DNA]</scope>
    <source>
        <strain evidence="9 10">ATCC 34112</strain>
    </source>
</reference>
<dbReference type="SUPFAM" id="SSF47676">
    <property type="entry name" value="Conserved domain common to transcription factors TFIIS, elongin A, CRSP70"/>
    <property type="match status" value="1"/>
</dbReference>
<proteinExistence type="inferred from homology"/>